<dbReference type="Pfam" id="PF03184">
    <property type="entry name" value="DDE_1"/>
    <property type="match status" value="1"/>
</dbReference>
<keyword evidence="3" id="KW-1185">Reference proteome</keyword>
<reference evidence="2 3" key="1">
    <citation type="journal article" date="2021" name="Elife">
        <title>Chloroplast acquisition without the gene transfer in kleptoplastic sea slugs, Plakobranchus ocellatus.</title>
        <authorList>
            <person name="Maeda T."/>
            <person name="Takahashi S."/>
            <person name="Yoshida T."/>
            <person name="Shimamura S."/>
            <person name="Takaki Y."/>
            <person name="Nagai Y."/>
            <person name="Toyoda A."/>
            <person name="Suzuki Y."/>
            <person name="Arimoto A."/>
            <person name="Ishii H."/>
            <person name="Satoh N."/>
            <person name="Nishiyama T."/>
            <person name="Hasebe M."/>
            <person name="Maruyama T."/>
            <person name="Minagawa J."/>
            <person name="Obokata J."/>
            <person name="Shigenobu S."/>
        </authorList>
    </citation>
    <scope>NUCLEOTIDE SEQUENCE [LARGE SCALE GENOMIC DNA]</scope>
</reference>
<organism evidence="2 3">
    <name type="scientific">Elysia marginata</name>
    <dbReference type="NCBI Taxonomy" id="1093978"/>
    <lineage>
        <taxon>Eukaryota</taxon>
        <taxon>Metazoa</taxon>
        <taxon>Spiralia</taxon>
        <taxon>Lophotrochozoa</taxon>
        <taxon>Mollusca</taxon>
        <taxon>Gastropoda</taxon>
        <taxon>Heterobranchia</taxon>
        <taxon>Euthyneura</taxon>
        <taxon>Panpulmonata</taxon>
        <taxon>Sacoglossa</taxon>
        <taxon>Placobranchoidea</taxon>
        <taxon>Plakobranchidae</taxon>
        <taxon>Elysia</taxon>
    </lineage>
</organism>
<evidence type="ECO:0000313" key="3">
    <source>
        <dbReference type="Proteomes" id="UP000762676"/>
    </source>
</evidence>
<dbReference type="AlphaFoldDB" id="A0AAV4IWW4"/>
<feature type="domain" description="DDE-1" evidence="1">
    <location>
        <begin position="66"/>
        <end position="134"/>
    </location>
</feature>
<dbReference type="GO" id="GO:0003676">
    <property type="term" value="F:nucleic acid binding"/>
    <property type="evidence" value="ECO:0007669"/>
    <property type="project" value="InterPro"/>
</dbReference>
<dbReference type="Proteomes" id="UP000762676">
    <property type="component" value="Unassembled WGS sequence"/>
</dbReference>
<evidence type="ECO:0000313" key="2">
    <source>
        <dbReference type="EMBL" id="GFS14882.1"/>
    </source>
</evidence>
<name>A0AAV4IWW4_9GAST</name>
<dbReference type="EMBL" id="BMAT01009855">
    <property type="protein sequence ID" value="GFS14882.1"/>
    <property type="molecule type" value="Genomic_DNA"/>
</dbReference>
<sequence length="293" mass="33442">MDVAAATNFKFDVLPQLLQNCDRKDIFKFNTDETDLYFKGLLLILDRGYALSIETLSGGKRAKELGTVLPMDMGDIRNMKGHYKKKAYDRIAELDADDTKRAADAIKNIYLLNAIYMLIETWSEIKLETIVNCYAVAKADAEIAHEVKRRDRHISEFEAEEEDNPATKQKGIARGYQHNEDIPSEQRETLSFPHFKTKAIETEILQSLREKCMQKFITFESATAANRYPLKYQGQVVQTNSAIHRRGRLRSRKPCLLNDASRVQTNESQRVRGLDCGQDDEEFPNRSAAAIAV</sequence>
<dbReference type="InterPro" id="IPR004875">
    <property type="entry name" value="DDE_SF_endonuclease_dom"/>
</dbReference>
<protein>
    <recommendedName>
        <fullName evidence="1">DDE-1 domain-containing protein</fullName>
    </recommendedName>
</protein>
<proteinExistence type="predicted"/>
<gene>
    <name evidence="2" type="ORF">ElyMa_004917900</name>
</gene>
<evidence type="ECO:0000259" key="1">
    <source>
        <dbReference type="Pfam" id="PF03184"/>
    </source>
</evidence>
<comment type="caution">
    <text evidence="2">The sequence shown here is derived from an EMBL/GenBank/DDBJ whole genome shotgun (WGS) entry which is preliminary data.</text>
</comment>
<accession>A0AAV4IWW4</accession>